<keyword evidence="2" id="KW-0813">Transport</keyword>
<feature type="transmembrane region" description="Helical" evidence="7">
    <location>
        <begin position="81"/>
        <end position="101"/>
    </location>
</feature>
<keyword evidence="3" id="KW-1003">Cell membrane</keyword>
<evidence type="ECO:0000259" key="8">
    <source>
        <dbReference type="PROSITE" id="PS50850"/>
    </source>
</evidence>
<evidence type="ECO:0000313" key="10">
    <source>
        <dbReference type="Proteomes" id="UP000680865"/>
    </source>
</evidence>
<name>A0A919SNM8_9ACTN</name>
<dbReference type="EMBL" id="BOQP01000017">
    <property type="protein sequence ID" value="GIM73998.1"/>
    <property type="molecule type" value="Genomic_DNA"/>
</dbReference>
<dbReference type="PANTHER" id="PTHR23513:SF9">
    <property type="entry name" value="ENTEROBACTIN EXPORTER ENTS"/>
    <property type="match status" value="1"/>
</dbReference>
<keyword evidence="6 7" id="KW-0472">Membrane</keyword>
<feature type="transmembrane region" description="Helical" evidence="7">
    <location>
        <begin position="20"/>
        <end position="42"/>
    </location>
</feature>
<dbReference type="GO" id="GO:0005886">
    <property type="term" value="C:plasma membrane"/>
    <property type="evidence" value="ECO:0007669"/>
    <property type="project" value="UniProtKB-SubCell"/>
</dbReference>
<dbReference type="Pfam" id="PF05977">
    <property type="entry name" value="MFS_3"/>
    <property type="match status" value="1"/>
</dbReference>
<sequence>MNSLVDLRPLRENVAFRRLWLGSTASGFGGQMGNFAVIYFVWQSTHNAAMVGLVGLAAGVPMIVLGLAGSAFLDHVDRRLLAIRLTYARIAVGVLMTAVAFTGTGGVPAMLLLTAAASCCGALAAPAKRTFIPRLLQGDRLAAGLALNHLSFQLAMLLGPALAGLLTAATSVGWCLAIDTVTFGASIVGLAGLPRGVTPADGSPGLSAVRNGLRYAVSTPAVRGSLLADLAATLLAMPIALFPVLNAEKFGDRPEILGLFTTALAVGGVLASILSGTITRRPRAGVVMLICGAVWAASLGLTGLATALPAVLGLIALAGAADTWAVVSRGTVVQTATPQAYLGRISVLENIVGVAGPELGNLRAGLVASATSGGASLVIGGAAALVATGLIAVTTPALRRFRSSPTGSPVT</sequence>
<gene>
    <name evidence="9" type="ORF">Aco04nite_38220</name>
</gene>
<dbReference type="PANTHER" id="PTHR23513">
    <property type="entry name" value="INTEGRAL MEMBRANE EFFLUX PROTEIN-RELATED"/>
    <property type="match status" value="1"/>
</dbReference>
<dbReference type="CDD" id="cd06173">
    <property type="entry name" value="MFS_MefA_like"/>
    <property type="match status" value="1"/>
</dbReference>
<evidence type="ECO:0000313" key="9">
    <source>
        <dbReference type="EMBL" id="GIM73998.1"/>
    </source>
</evidence>
<keyword evidence="5 7" id="KW-1133">Transmembrane helix</keyword>
<dbReference type="InterPro" id="IPR036259">
    <property type="entry name" value="MFS_trans_sf"/>
</dbReference>
<evidence type="ECO:0000256" key="3">
    <source>
        <dbReference type="ARBA" id="ARBA00022475"/>
    </source>
</evidence>
<evidence type="ECO:0000256" key="5">
    <source>
        <dbReference type="ARBA" id="ARBA00022989"/>
    </source>
</evidence>
<dbReference type="Proteomes" id="UP000680865">
    <property type="component" value="Unassembled WGS sequence"/>
</dbReference>
<evidence type="ECO:0000256" key="2">
    <source>
        <dbReference type="ARBA" id="ARBA00022448"/>
    </source>
</evidence>
<keyword evidence="4 7" id="KW-0812">Transmembrane</keyword>
<keyword evidence="10" id="KW-1185">Reference proteome</keyword>
<reference evidence="9" key="1">
    <citation type="submission" date="2021-03" db="EMBL/GenBank/DDBJ databases">
        <title>Whole genome shotgun sequence of Actinoplanes consettensis NBRC 14913.</title>
        <authorList>
            <person name="Komaki H."/>
            <person name="Tamura T."/>
        </authorList>
    </citation>
    <scope>NUCLEOTIDE SEQUENCE</scope>
    <source>
        <strain evidence="9">NBRC 14913</strain>
    </source>
</reference>
<evidence type="ECO:0000256" key="1">
    <source>
        <dbReference type="ARBA" id="ARBA00004429"/>
    </source>
</evidence>
<accession>A0A919SNM8</accession>
<dbReference type="RefSeq" id="WP_212998545.1">
    <property type="nucleotide sequence ID" value="NZ_BAAATW010000012.1"/>
</dbReference>
<feature type="transmembrane region" description="Helical" evidence="7">
    <location>
        <begin position="256"/>
        <end position="274"/>
    </location>
</feature>
<dbReference type="GO" id="GO:0022857">
    <property type="term" value="F:transmembrane transporter activity"/>
    <property type="evidence" value="ECO:0007669"/>
    <property type="project" value="InterPro"/>
</dbReference>
<dbReference type="Gene3D" id="1.20.1250.20">
    <property type="entry name" value="MFS general substrate transporter like domains"/>
    <property type="match status" value="1"/>
</dbReference>
<evidence type="ECO:0000256" key="4">
    <source>
        <dbReference type="ARBA" id="ARBA00022692"/>
    </source>
</evidence>
<feature type="transmembrane region" description="Helical" evidence="7">
    <location>
        <begin position="366"/>
        <end position="393"/>
    </location>
</feature>
<feature type="transmembrane region" description="Helical" evidence="7">
    <location>
        <begin position="226"/>
        <end position="244"/>
    </location>
</feature>
<protein>
    <submittedName>
        <fullName evidence="9">MFS transporter</fullName>
    </submittedName>
</protein>
<comment type="subcellular location">
    <subcellularLocation>
        <location evidence="1">Cell inner membrane</location>
        <topology evidence="1">Multi-pass membrane protein</topology>
    </subcellularLocation>
</comment>
<organism evidence="9 10">
    <name type="scientific">Winogradskya consettensis</name>
    <dbReference type="NCBI Taxonomy" id="113560"/>
    <lineage>
        <taxon>Bacteria</taxon>
        <taxon>Bacillati</taxon>
        <taxon>Actinomycetota</taxon>
        <taxon>Actinomycetes</taxon>
        <taxon>Micromonosporales</taxon>
        <taxon>Micromonosporaceae</taxon>
        <taxon>Winogradskya</taxon>
    </lineage>
</organism>
<evidence type="ECO:0000256" key="7">
    <source>
        <dbReference type="SAM" id="Phobius"/>
    </source>
</evidence>
<dbReference type="InterPro" id="IPR020846">
    <property type="entry name" value="MFS_dom"/>
</dbReference>
<dbReference type="InterPro" id="IPR010290">
    <property type="entry name" value="TM_effector"/>
</dbReference>
<comment type="caution">
    <text evidence="9">The sequence shown here is derived from an EMBL/GenBank/DDBJ whole genome shotgun (WGS) entry which is preliminary data.</text>
</comment>
<proteinExistence type="predicted"/>
<feature type="domain" description="Major facilitator superfamily (MFS) profile" evidence="8">
    <location>
        <begin position="217"/>
        <end position="411"/>
    </location>
</feature>
<feature type="transmembrane region" description="Helical" evidence="7">
    <location>
        <begin position="48"/>
        <end position="69"/>
    </location>
</feature>
<evidence type="ECO:0000256" key="6">
    <source>
        <dbReference type="ARBA" id="ARBA00023136"/>
    </source>
</evidence>
<dbReference type="AlphaFoldDB" id="A0A919SNM8"/>
<feature type="transmembrane region" description="Helical" evidence="7">
    <location>
        <begin position="286"/>
        <end position="319"/>
    </location>
</feature>
<dbReference type="PROSITE" id="PS50850">
    <property type="entry name" value="MFS"/>
    <property type="match status" value="1"/>
</dbReference>
<dbReference type="SUPFAM" id="SSF103473">
    <property type="entry name" value="MFS general substrate transporter"/>
    <property type="match status" value="1"/>
</dbReference>